<protein>
    <recommendedName>
        <fullName evidence="7">4-hydroxy-3-methylbut-2-en-1-yl diphosphate synthase (flavodoxin)</fullName>
        <ecNumber evidence="7">1.17.7.3</ecNumber>
    </recommendedName>
    <alternativeName>
        <fullName evidence="7">1-hydroxy-2-methyl-2-(E)-butenyl 4-diphosphate synthase</fullName>
    </alternativeName>
</protein>
<evidence type="ECO:0000259" key="8">
    <source>
        <dbReference type="Pfam" id="PF04551"/>
    </source>
</evidence>
<keyword evidence="6 7" id="KW-0414">Isoprene biosynthesis</keyword>
<dbReference type="InterPro" id="IPR045854">
    <property type="entry name" value="NO2/SO3_Rdtase_4Fe4S_sf"/>
</dbReference>
<keyword evidence="2 7" id="KW-0479">Metal-binding</keyword>
<dbReference type="Pfam" id="PF04551">
    <property type="entry name" value="GcpE"/>
    <property type="match status" value="1"/>
</dbReference>
<dbReference type="GO" id="GO:0005506">
    <property type="term" value="F:iron ion binding"/>
    <property type="evidence" value="ECO:0007669"/>
    <property type="project" value="InterPro"/>
</dbReference>
<evidence type="ECO:0000313" key="10">
    <source>
        <dbReference type="EMBL" id="QEH33083.1"/>
    </source>
</evidence>
<dbReference type="PANTHER" id="PTHR30454:SF0">
    <property type="entry name" value="4-HYDROXY-3-METHYLBUT-2-EN-1-YL DIPHOSPHATE SYNTHASE (FERREDOXIN), CHLOROPLASTIC"/>
    <property type="match status" value="1"/>
</dbReference>
<dbReference type="InterPro" id="IPR004588">
    <property type="entry name" value="IspG_bac-typ"/>
</dbReference>
<dbReference type="SUPFAM" id="SSF51717">
    <property type="entry name" value="Dihydropteroate synthetase-like"/>
    <property type="match status" value="1"/>
</dbReference>
<reference evidence="10 11" key="1">
    <citation type="submission" date="2019-08" db="EMBL/GenBank/DDBJ databases">
        <title>Deep-cultivation of Planctomycetes and their phenomic and genomic characterization uncovers novel biology.</title>
        <authorList>
            <person name="Wiegand S."/>
            <person name="Jogler M."/>
            <person name="Boedeker C."/>
            <person name="Pinto D."/>
            <person name="Vollmers J."/>
            <person name="Rivas-Marin E."/>
            <person name="Kohn T."/>
            <person name="Peeters S.H."/>
            <person name="Heuer A."/>
            <person name="Rast P."/>
            <person name="Oberbeckmann S."/>
            <person name="Bunk B."/>
            <person name="Jeske O."/>
            <person name="Meyerdierks A."/>
            <person name="Storesund J.E."/>
            <person name="Kallscheuer N."/>
            <person name="Luecker S."/>
            <person name="Lage O.M."/>
            <person name="Pohl T."/>
            <person name="Merkel B.J."/>
            <person name="Hornburger P."/>
            <person name="Mueller R.-W."/>
            <person name="Bruemmer F."/>
            <person name="Labrenz M."/>
            <person name="Spormann A.M."/>
            <person name="Op den Camp H."/>
            <person name="Overmann J."/>
            <person name="Amann R."/>
            <person name="Jetten M.S.M."/>
            <person name="Mascher T."/>
            <person name="Medema M.H."/>
            <person name="Devos D.P."/>
            <person name="Kaster A.-K."/>
            <person name="Ovreas L."/>
            <person name="Rohde M."/>
            <person name="Galperin M.Y."/>
            <person name="Jogler C."/>
        </authorList>
    </citation>
    <scope>NUCLEOTIDE SEQUENCE [LARGE SCALE GENOMIC DNA]</scope>
    <source>
        <strain evidence="10 11">OJF2</strain>
    </source>
</reference>
<evidence type="ECO:0000259" key="9">
    <source>
        <dbReference type="Pfam" id="PF26540"/>
    </source>
</evidence>
<keyword evidence="11" id="KW-1185">Reference proteome</keyword>
<feature type="binding site" evidence="7">
    <location>
        <position position="312"/>
    </location>
    <ligand>
        <name>[4Fe-4S] cluster</name>
        <dbReference type="ChEBI" id="CHEBI:49883"/>
    </ligand>
</feature>
<dbReference type="GO" id="GO:0016114">
    <property type="term" value="P:terpenoid biosynthetic process"/>
    <property type="evidence" value="ECO:0007669"/>
    <property type="project" value="InterPro"/>
</dbReference>
<dbReference type="Pfam" id="PF26540">
    <property type="entry name" value="GcpE_C"/>
    <property type="match status" value="1"/>
</dbReference>
<dbReference type="Gene3D" id="3.20.20.20">
    <property type="entry name" value="Dihydropteroate synthase-like"/>
    <property type="match status" value="1"/>
</dbReference>
<keyword evidence="5 7" id="KW-0411">Iron-sulfur</keyword>
<dbReference type="NCBIfam" id="TIGR00612">
    <property type="entry name" value="ispG_gcpE"/>
    <property type="match status" value="1"/>
</dbReference>
<sequence>MAYSTTVTRHRTREVGVDDHVVGGSNPIWVQSMTTTNTFDAEATLAQIRRLEEAGCEIVRVTVPKKEDVEGCKAIRDHIKIPLIADIHYDYRMALACLEARTPSGRRAVDKIRINPGNIGGEERFKEVVRKAKDAGVPMRIGVNSGSLEKDLIEKYGFPCPEAMVESALRHIETAESLGYKLMIVSLKASHVPTAVECYTQYAAKCDYPTHVGITEAGSKEYGTLKSAAGIGAILLRGVGDTIRVSLLGDPVPEIAAGFDILRACDRRVTQPEVVACPTCGRLDIDLERIVAEVEEKMKGLSNPLRISILGCLVNGFGEAKEADLGIAAGAGKGIIFKRGVPIRHVKEDEMVQALLQEVERFEEETKPLASFVEKEKQKQAKAALPVLN</sequence>
<comment type="catalytic activity">
    <reaction evidence="7">
        <text>(2E)-4-hydroxy-3-methylbut-2-enyl diphosphate + oxidized [flavodoxin] + H2O + 2 H(+) = 2-C-methyl-D-erythritol 2,4-cyclic diphosphate + reduced [flavodoxin]</text>
        <dbReference type="Rhea" id="RHEA:43604"/>
        <dbReference type="Rhea" id="RHEA-COMP:10622"/>
        <dbReference type="Rhea" id="RHEA-COMP:10623"/>
        <dbReference type="ChEBI" id="CHEBI:15377"/>
        <dbReference type="ChEBI" id="CHEBI:15378"/>
        <dbReference type="ChEBI" id="CHEBI:57618"/>
        <dbReference type="ChEBI" id="CHEBI:58210"/>
        <dbReference type="ChEBI" id="CHEBI:58483"/>
        <dbReference type="ChEBI" id="CHEBI:128753"/>
        <dbReference type="EC" id="1.17.7.3"/>
    </reaction>
</comment>
<dbReference type="InterPro" id="IPR011005">
    <property type="entry name" value="Dihydropteroate_synth-like_sf"/>
</dbReference>
<dbReference type="FunFam" id="3.20.20.20:FF:000001">
    <property type="entry name" value="4-hydroxy-3-methylbut-2-en-1-yl diphosphate synthase (flavodoxin)"/>
    <property type="match status" value="1"/>
</dbReference>
<dbReference type="NCBIfam" id="NF001540">
    <property type="entry name" value="PRK00366.1"/>
    <property type="match status" value="1"/>
</dbReference>
<dbReference type="GO" id="GO:0019288">
    <property type="term" value="P:isopentenyl diphosphate biosynthetic process, methylerythritol 4-phosphate pathway"/>
    <property type="evidence" value="ECO:0007669"/>
    <property type="project" value="UniProtKB-UniRule"/>
</dbReference>
<evidence type="ECO:0000313" key="11">
    <source>
        <dbReference type="Proteomes" id="UP000324233"/>
    </source>
</evidence>
<proteinExistence type="inferred from homology"/>
<accession>A0A5B9VXM4</accession>
<organism evidence="10 11">
    <name type="scientific">Aquisphaera giovannonii</name>
    <dbReference type="NCBI Taxonomy" id="406548"/>
    <lineage>
        <taxon>Bacteria</taxon>
        <taxon>Pseudomonadati</taxon>
        <taxon>Planctomycetota</taxon>
        <taxon>Planctomycetia</taxon>
        <taxon>Isosphaerales</taxon>
        <taxon>Isosphaeraceae</taxon>
        <taxon>Aquisphaera</taxon>
    </lineage>
</organism>
<comment type="cofactor">
    <cofactor evidence="7">
        <name>[4Fe-4S] cluster</name>
        <dbReference type="ChEBI" id="CHEBI:49883"/>
    </cofactor>
    <text evidence="7">Binds 1 [4Fe-4S] cluster.</text>
</comment>
<evidence type="ECO:0000256" key="3">
    <source>
        <dbReference type="ARBA" id="ARBA00023002"/>
    </source>
</evidence>
<name>A0A5B9VXM4_9BACT</name>
<evidence type="ECO:0000256" key="6">
    <source>
        <dbReference type="ARBA" id="ARBA00023229"/>
    </source>
</evidence>
<comment type="pathway">
    <text evidence="7">Isoprenoid biosynthesis; isopentenyl diphosphate biosynthesis via DXP pathway; isopentenyl diphosphate from 1-deoxy-D-xylulose 5-phosphate: step 5/6.</text>
</comment>
<dbReference type="EC" id="1.17.7.3" evidence="7"/>
<dbReference type="PANTHER" id="PTHR30454">
    <property type="entry name" value="4-HYDROXY-3-METHYLBUT-2-EN-1-YL DIPHOSPHATE SYNTHASE"/>
    <property type="match status" value="1"/>
</dbReference>
<dbReference type="RefSeq" id="WP_148592714.1">
    <property type="nucleotide sequence ID" value="NZ_CP042997.1"/>
</dbReference>
<evidence type="ECO:0000256" key="7">
    <source>
        <dbReference type="HAMAP-Rule" id="MF_00159"/>
    </source>
</evidence>
<gene>
    <name evidence="7 10" type="primary">ispG</name>
    <name evidence="10" type="ORF">OJF2_15800</name>
</gene>
<keyword evidence="3 7" id="KW-0560">Oxidoreductase</keyword>
<keyword evidence="1 7" id="KW-0004">4Fe-4S</keyword>
<evidence type="ECO:0000256" key="5">
    <source>
        <dbReference type="ARBA" id="ARBA00023014"/>
    </source>
</evidence>
<keyword evidence="4 7" id="KW-0408">Iron</keyword>
<comment type="function">
    <text evidence="7">Converts 2C-methyl-D-erythritol 2,4-cyclodiphosphate (ME-2,4cPP) into 1-hydroxy-2-methyl-2-(E)-butenyl 4-diphosphate.</text>
</comment>
<feature type="binding site" evidence="7">
    <location>
        <position position="280"/>
    </location>
    <ligand>
        <name>[4Fe-4S] cluster</name>
        <dbReference type="ChEBI" id="CHEBI:49883"/>
    </ligand>
</feature>
<dbReference type="PIRSF" id="PIRSF004640">
    <property type="entry name" value="IspG"/>
    <property type="match status" value="1"/>
</dbReference>
<dbReference type="AlphaFoldDB" id="A0A5B9VXM4"/>
<dbReference type="Proteomes" id="UP000324233">
    <property type="component" value="Chromosome"/>
</dbReference>
<dbReference type="GO" id="GO:0051539">
    <property type="term" value="F:4 iron, 4 sulfur cluster binding"/>
    <property type="evidence" value="ECO:0007669"/>
    <property type="project" value="UniProtKB-UniRule"/>
</dbReference>
<comment type="similarity">
    <text evidence="7">Belongs to the IspG family.</text>
</comment>
<dbReference type="UniPathway" id="UPA00056">
    <property type="reaction ID" value="UER00096"/>
</dbReference>
<dbReference type="InterPro" id="IPR058579">
    <property type="entry name" value="IspG_C"/>
</dbReference>
<dbReference type="OrthoDB" id="9803214at2"/>
<dbReference type="SUPFAM" id="SSF56014">
    <property type="entry name" value="Nitrite and sulphite reductase 4Fe-4S domain-like"/>
    <property type="match status" value="1"/>
</dbReference>
<evidence type="ECO:0000256" key="4">
    <source>
        <dbReference type="ARBA" id="ARBA00023004"/>
    </source>
</evidence>
<evidence type="ECO:0000256" key="2">
    <source>
        <dbReference type="ARBA" id="ARBA00022723"/>
    </source>
</evidence>
<feature type="binding site" evidence="7">
    <location>
        <position position="319"/>
    </location>
    <ligand>
        <name>[4Fe-4S] cluster</name>
        <dbReference type="ChEBI" id="CHEBI:49883"/>
    </ligand>
</feature>
<evidence type="ECO:0000256" key="1">
    <source>
        <dbReference type="ARBA" id="ARBA00022485"/>
    </source>
</evidence>
<dbReference type="InterPro" id="IPR058578">
    <property type="entry name" value="IspG_TIM"/>
</dbReference>
<dbReference type="InterPro" id="IPR016425">
    <property type="entry name" value="IspG_bac"/>
</dbReference>
<dbReference type="HAMAP" id="MF_00159">
    <property type="entry name" value="IspG"/>
    <property type="match status" value="1"/>
</dbReference>
<dbReference type="GO" id="GO:0141197">
    <property type="term" value="F:4-hydroxy-3-methylbut-2-enyl-diphosphate synthase activity (flavodoxin)"/>
    <property type="evidence" value="ECO:0007669"/>
    <property type="project" value="UniProtKB-EC"/>
</dbReference>
<feature type="domain" description="IspG C-terminal" evidence="9">
    <location>
        <begin position="273"/>
        <end position="360"/>
    </location>
</feature>
<dbReference type="EMBL" id="CP042997">
    <property type="protein sequence ID" value="QEH33083.1"/>
    <property type="molecule type" value="Genomic_DNA"/>
</dbReference>
<dbReference type="KEGG" id="agv:OJF2_15800"/>
<dbReference type="GO" id="GO:0046429">
    <property type="term" value="F:4-hydroxy-3-methylbut-2-en-1-yl diphosphate synthase activity (ferredoxin)"/>
    <property type="evidence" value="ECO:0007669"/>
    <property type="project" value="UniProtKB-UniRule"/>
</dbReference>
<dbReference type="Gene3D" id="3.30.413.10">
    <property type="entry name" value="Sulfite Reductase Hemoprotein, domain 1"/>
    <property type="match status" value="1"/>
</dbReference>
<feature type="domain" description="IspG TIM-barrel" evidence="8">
    <location>
        <begin position="12"/>
        <end position="258"/>
    </location>
</feature>
<feature type="binding site" evidence="7">
    <location>
        <position position="277"/>
    </location>
    <ligand>
        <name>[4Fe-4S] cluster</name>
        <dbReference type="ChEBI" id="CHEBI:49883"/>
    </ligand>
</feature>